<organism evidence="1 2">
    <name type="scientific">Sphingomonas xanthus</name>
    <dbReference type="NCBI Taxonomy" id="2594473"/>
    <lineage>
        <taxon>Bacteria</taxon>
        <taxon>Pseudomonadati</taxon>
        <taxon>Pseudomonadota</taxon>
        <taxon>Alphaproteobacteria</taxon>
        <taxon>Sphingomonadales</taxon>
        <taxon>Sphingomonadaceae</taxon>
        <taxon>Sphingomonas</taxon>
    </lineage>
</organism>
<evidence type="ECO:0000313" key="1">
    <source>
        <dbReference type="EMBL" id="QDP18604.1"/>
    </source>
</evidence>
<dbReference type="EMBL" id="CP041659">
    <property type="protein sequence ID" value="QDP18604.1"/>
    <property type="molecule type" value="Genomic_DNA"/>
</dbReference>
<evidence type="ECO:0000313" key="2">
    <source>
        <dbReference type="Proteomes" id="UP000321857"/>
    </source>
</evidence>
<gene>
    <name evidence="1" type="ORF">FMM02_00675</name>
</gene>
<dbReference type="AlphaFoldDB" id="A0A516IP99"/>
<protein>
    <submittedName>
        <fullName evidence="1">Uncharacterized protein</fullName>
    </submittedName>
</protein>
<dbReference type="Proteomes" id="UP000321857">
    <property type="component" value="Chromosome"/>
</dbReference>
<sequence>MTTERPSIMVDWLSVETPDPVGIPVNSGQVMRISRLGEVEWTTPARLSVEGSYSSNYKLIGYEMENAQSIFSKIRKLFRH</sequence>
<keyword evidence="2" id="KW-1185">Reference proteome</keyword>
<name>A0A516IP99_9SPHN</name>
<accession>A0A516IP99</accession>
<dbReference type="KEGG" id="sxa:FMM02_00675"/>
<reference evidence="1 2" key="1">
    <citation type="submission" date="2019-07" db="EMBL/GenBank/DDBJ databases">
        <title>Sphingomonas AE3 Genome sequencing and assembly.</title>
        <authorList>
            <person name="Kim H."/>
        </authorList>
    </citation>
    <scope>NUCLEOTIDE SEQUENCE [LARGE SCALE GENOMIC DNA]</scope>
    <source>
        <strain evidence="1 2">AE3</strain>
    </source>
</reference>
<proteinExistence type="predicted"/>